<feature type="region of interest" description="Disordered" evidence="4">
    <location>
        <begin position="2107"/>
        <end position="2156"/>
    </location>
</feature>
<reference evidence="6 7" key="1">
    <citation type="submission" date="2019-05" db="EMBL/GenBank/DDBJ databases">
        <title>A Chromosome-scale Meerkat (S. suricatta) Genome Assembly.</title>
        <authorList>
            <person name="Dudchenko O."/>
            <person name="Lieberman Aiden E."/>
            <person name="Tung J."/>
            <person name="Barreiro L.B."/>
            <person name="Clutton-Brock T.H."/>
        </authorList>
    </citation>
    <scope>NUCLEOTIDE SEQUENCE [LARGE SCALE GENOMIC DNA]</scope>
</reference>
<dbReference type="InterPro" id="IPR043244">
    <property type="entry name" value="BOD1L1"/>
</dbReference>
<feature type="compositionally biased region" description="Basic and acidic residues" evidence="4">
    <location>
        <begin position="978"/>
        <end position="1003"/>
    </location>
</feature>
<feature type="compositionally biased region" description="Polar residues" evidence="4">
    <location>
        <begin position="1435"/>
        <end position="1452"/>
    </location>
</feature>
<dbReference type="Proteomes" id="UP000472268">
    <property type="component" value="Chromosome 1"/>
</dbReference>
<feature type="region of interest" description="Disordered" evidence="4">
    <location>
        <begin position="394"/>
        <end position="452"/>
    </location>
</feature>
<comment type="subcellular location">
    <subcellularLocation>
        <location evidence="1">Chromosome</location>
    </subcellularLocation>
</comment>
<feature type="region of interest" description="Disordered" evidence="4">
    <location>
        <begin position="1413"/>
        <end position="1496"/>
    </location>
</feature>
<dbReference type="PANTHER" id="PTHR47391">
    <property type="entry name" value="BIORIENTATION OF CHROMOSOMES IN CELL DIVISION 1 LIKE 1"/>
    <property type="match status" value="1"/>
</dbReference>
<dbReference type="PANTHER" id="PTHR47391:SF1">
    <property type="entry name" value="BIORIENTATION OF CHROMOSOMES IN CELL DIVISION 1 LIKE 1"/>
    <property type="match status" value="1"/>
</dbReference>
<feature type="compositionally biased region" description="Polar residues" evidence="4">
    <location>
        <begin position="1299"/>
        <end position="1319"/>
    </location>
</feature>
<evidence type="ECO:0000256" key="2">
    <source>
        <dbReference type="ARBA" id="ARBA00008463"/>
    </source>
</evidence>
<sequence length="2881" mass="310021">MPPCMGPGRPSGQPVGPRSRVARTPAHPGSLTLDLLVAMIVNHLKSQGLFDQFRRDCLADVDTKPAYQNLRQRVDSFVVNHLATHTWSPHLNKNQLRNNIRQQVLKSGMLESGIDRIISQVVDPKINHTFRPQVEKAVHEFLATLNHREEASGSTAPTEEKPDSSIVTQGVPVPGPSANVANDAMSILETITSLNQEASAARASTEASNTKSSERVSKKLPLQPTTDTSAEKERTSEDVADKEKSTPDSAGEGQETAPKPEEFNDLPCPVEEIKNHTKESNSSILLNKDVQQESTDQKNKSTDKGEKKPESNDKGERKKEKKEKTEKKFDHSKKSEDLQKVKEEKQAKEKEGECSKLPSEKTSNKVKTIEGTKEDCSLVDSDVDGLTDITVSSVHTSDLSSFEEDTEEEVVMSDSMEEGEITSDDEEKNKQNKTKTQTSDPSEGKAKSVRHAYVHKPYLYSKYYSDSDDELTVEQRRQSIAKEKEERLLRRQINREKLEEKRKQKAEKTKTSKAKSQGKNSVDLEESSAKNLEPKAPRIKEVLKERKVLEKKVALSKKRKKDSRNVEENSKKKQQSEEDSKETLKTSEHVEKEKVSSSKDLKHVHIKSEPSKPARRLSESLHSADENKNESKVEREHRRRTSTPVVEEGAQEEADARDGKRQVERSEMGTEEPQKQKSTLKNEKHLKKDDSETPHVKSLPKKEAKSSKEKPEKEKTLSEDKSSTKHKYKGDGLHKTSDETELHSSEKSLKVDENAQKQSQQTKLSSDEKTERKSKHKNERKLSILGKDGKPVSEYIIKTDENVRKETNKKERHVSAEKTKAEHKSRRSSDSKIQKESLSSKQHGIPLQRRSESYSEDKCDMDSTNADSSSKPEDVVHKEKRRTKSFLEEKLLLKSKPKSQGKQLKVVETELQENVTKQVTTPKPDKEKSMEEINPDRQRKSKVEDKPEETGSEAVSDSVASSHGVQKDSSSHRTKLPLAKEKYKAEKDSGPSRPERKLSDGHKSRSLKHSKEVRKKEENKSDDKDGKEVDSNHEKARGNSSVIEKKLSRKLCENRRGSLSQEMTKGDERSTNTLGTTSSSSIQRPKKSGDTTLMPEQEPMEIDSEPAIENVSEASKTQDNSSTSSQQDLDSENVMKQKTTVPVLKDELRTSTADSKSAAPAYKSGRGTGVVSNSEKHADHKSTLTKKVHIQSAVSKLNPGEKEPIHQGTHEMNIDSETSPRLFPRALSENDRAQKNLKNTTRPSQEHTAQGDAGREHSPNLDPSPSLTSVAVVPPKQSPDSDNVSPLGDQRTALEGGPASTSLAEHSGIPNPSLTASESEVLRTSDSKESGAVSTVDTPAKASMESKRHIPEGYQPAVLHSKGRVNVPIGSKGTDLKMENETVNQEDGLLDMARKESDLSIDPSPKQTTRAMLENGKKHENTAAGVDRRTENSEADTSAGCSATSVLEQRSGNPEDVTAGSGRAEKSSFATSSAGKDEGIPSITVKAGDATTTSSEAGEGEVAVPCLSIEADEGFVAGACSGNNPLHVGVEASECTVFAAAEEGGGVVTEGFAESETFLTSTKEGESGECATAESEERAADPVTAHAVTVEDGVNSGVTEEKDDAVTSAGSEEKCDGSSRTDLEMAERTVAFISEVESDGAVTSAGTEIREGSLSSEEVDGFQGNVTRTDPKKETEGTVTCTGEERSGIAFVMCSVTGAEQPEERVVTGAAAALVGDDVPPGTSAPQEGDASVNDGAEGESAVTSTGITEEEGEGPASCTGSEEGSEGFALSSESEENGESAMDSTVAKEGTNVPLVATGPCDDEGVVTSTGAKEEDEEGEGVVTSTGRGNEIGHASTCTGAEEEGEGVSVCGSAEEGDSQVGTAAGRVGAEAGAAITNATESSVDSMSGAEKGTKEPEICSSAKGIVESSVTSAASGKADKAPVPEGREAPMTSAASDQRDSPLARKEKVDDTTTSTGLVGGSYEVLGSGAVPQCEAGRMSPECDGLMATTASDAVANQACVAGSKSAGKGLLISTSTTNDDTPQLSMAADAQEGHPHKLRAGEGMQGAGLNMEEFEAPMPSAVSEESLLAAVGNQDKDECAMISTSIGEEFEVPISSVTTLTCAESQPPTVTAKESAQGASLASTNDFEVPMPSAPAQAESPLASTSKEEKDECALISTSIAEGCEASVADARPAPALEEKDSSAIISTSSGEDCEGPVSSAAPREEGHPSAMRAEEISDAAMISTSTSEGREAVMRGTGLQDDEQSTAPRTEDSSDAAIISTSTAECAPAPMGLERHEESQLTTSVADGRDDPSATGKTKGKAPMPSLMAANSSPHPMSLAGSRAMGPEDGPHKVPPAVMGQSECSSHLVNATERGTWPGPVQRSQGGPGASVEVHHTCWAGRGEQREAGPPEDQSGQERTAGWTDEDPSPGSHHLPAVSPGAERAEGTPPMGDAAVRLPSPGLCVPTDPMKTTATERVNGQQSETGPSHVLVVPAACGVALSTPEYDQDLPVTSDHNGRRTVHGLTEQAGDGNGMRKSFQEPRDPILAPEGSLHDAGETPRWHILAFYKEISNGRKDSTEALGDHSVEANPKEVSFHKKLKYFMFYENPDVLDSRIETAHRQCSETEPQDTKEDNSGDLEEFSKMSSKTASTASRAVDEKEETNPSECRRPCPQEDQPVIIKRKRGRPRKYPIETALKTSRYLFRVFSVHVKDVFRGAWLAQFSEGVILDLRDDGEEKAVASVRRRGRKPKRSLTLSDDAESSEPERKRQKSVSEATEDKRDQESEEEEEDEDEEEPPGATTRSATRSEAQRKHPSKPSAPAASKHGSPETVSSRNRQKLAKEKLSASEKVSKSPPLGRSKAQLSPSSKRKREASPPGARTRGQQRVEEAPSKKAKR</sequence>
<feature type="compositionally biased region" description="Basic and acidic residues" evidence="4">
    <location>
        <begin position="1415"/>
        <end position="1432"/>
    </location>
</feature>
<feature type="compositionally biased region" description="Basic and acidic residues" evidence="4">
    <location>
        <begin position="849"/>
        <end position="861"/>
    </location>
</feature>
<feature type="region of interest" description="Disordered" evidence="4">
    <location>
        <begin position="480"/>
        <end position="1377"/>
    </location>
</feature>
<feature type="compositionally biased region" description="Basic and acidic residues" evidence="4">
    <location>
        <begin position="2869"/>
        <end position="2881"/>
    </location>
</feature>
<feature type="compositionally biased region" description="Basic and acidic residues" evidence="4">
    <location>
        <begin position="480"/>
        <end position="510"/>
    </location>
</feature>
<feature type="compositionally biased region" description="Basic and acidic residues" evidence="4">
    <location>
        <begin position="1611"/>
        <end position="1620"/>
    </location>
</feature>
<feature type="compositionally biased region" description="Basic and acidic residues" evidence="4">
    <location>
        <begin position="923"/>
        <end position="949"/>
    </location>
</feature>
<comment type="similarity">
    <text evidence="2">Belongs to the BOD1 family.</text>
</comment>
<feature type="region of interest" description="Disordered" evidence="4">
    <location>
        <begin position="199"/>
        <end position="374"/>
    </location>
</feature>
<feature type="compositionally biased region" description="Low complexity" evidence="4">
    <location>
        <begin position="1071"/>
        <end position="1081"/>
    </location>
</feature>
<dbReference type="OMA" id="CAESQQP"/>
<feature type="compositionally biased region" description="Basic and acidic residues" evidence="4">
    <location>
        <begin position="1199"/>
        <end position="1213"/>
    </location>
</feature>
<dbReference type="InterPro" id="IPR055264">
    <property type="entry name" value="BOD1/SHG1_dom"/>
</dbReference>
<feature type="compositionally biased region" description="Basic and acidic residues" evidence="4">
    <location>
        <begin position="2604"/>
        <end position="2619"/>
    </location>
</feature>
<protein>
    <submittedName>
        <fullName evidence="6">Biorientation of chromosomes in cell division 1 like 1</fullName>
    </submittedName>
</protein>
<feature type="compositionally biased region" description="Basic and acidic residues" evidence="4">
    <location>
        <begin position="787"/>
        <end position="835"/>
    </location>
</feature>
<organism evidence="6 7">
    <name type="scientific">Suricata suricatta</name>
    <name type="common">Meerkat</name>
    <dbReference type="NCBI Taxonomy" id="37032"/>
    <lineage>
        <taxon>Eukaryota</taxon>
        <taxon>Metazoa</taxon>
        <taxon>Chordata</taxon>
        <taxon>Craniata</taxon>
        <taxon>Vertebrata</taxon>
        <taxon>Euteleostomi</taxon>
        <taxon>Mammalia</taxon>
        <taxon>Eutheria</taxon>
        <taxon>Laurasiatheria</taxon>
        <taxon>Carnivora</taxon>
        <taxon>Feliformia</taxon>
        <taxon>Herpestidae</taxon>
        <taxon>Suricata</taxon>
    </lineage>
</organism>
<evidence type="ECO:0000256" key="1">
    <source>
        <dbReference type="ARBA" id="ARBA00004286"/>
    </source>
</evidence>
<feature type="compositionally biased region" description="Low complexity" evidence="4">
    <location>
        <begin position="199"/>
        <end position="208"/>
    </location>
</feature>
<accession>A0A673SUI3</accession>
<dbReference type="Pfam" id="PF05205">
    <property type="entry name" value="COMPASS-Shg1"/>
    <property type="match status" value="1"/>
</dbReference>
<feature type="region of interest" description="Disordered" evidence="4">
    <location>
        <begin position="1717"/>
        <end position="1863"/>
    </location>
</feature>
<feature type="compositionally biased region" description="Basic and acidic residues" evidence="4">
    <location>
        <begin position="2824"/>
        <end position="2836"/>
    </location>
</feature>
<feature type="compositionally biased region" description="Polar residues" evidence="4">
    <location>
        <begin position="2107"/>
        <end position="2129"/>
    </location>
</feature>
<evidence type="ECO:0000313" key="6">
    <source>
        <dbReference type="Ensembl" id="ENSSSUP00005000266.1"/>
    </source>
</evidence>
<feature type="region of interest" description="Disordered" evidence="4">
    <location>
        <begin position="2604"/>
        <end position="2670"/>
    </location>
</feature>
<feature type="compositionally biased region" description="Basic and acidic residues" evidence="4">
    <location>
        <begin position="532"/>
        <end position="553"/>
    </location>
</feature>
<feature type="compositionally biased region" description="Basic and acidic residues" evidence="4">
    <location>
        <begin position="1320"/>
        <end position="1329"/>
    </location>
</feature>
<feature type="compositionally biased region" description="Polar residues" evidence="4">
    <location>
        <begin position="912"/>
        <end position="921"/>
    </location>
</feature>
<feature type="compositionally biased region" description="Basic and acidic residues" evidence="4">
    <location>
        <begin position="2206"/>
        <end position="2219"/>
    </location>
</feature>
<reference evidence="6" key="3">
    <citation type="submission" date="2025-09" db="UniProtKB">
        <authorList>
            <consortium name="Ensembl"/>
        </authorList>
    </citation>
    <scope>IDENTIFICATION</scope>
</reference>
<feature type="region of interest" description="Disordered" evidence="4">
    <location>
        <begin position="1880"/>
        <end position="1963"/>
    </location>
</feature>
<feature type="compositionally biased region" description="Basic and acidic residues" evidence="4">
    <location>
        <begin position="1939"/>
        <end position="1953"/>
    </location>
</feature>
<feature type="compositionally biased region" description="Basic residues" evidence="4">
    <location>
        <begin position="2727"/>
        <end position="2736"/>
    </location>
</feature>
<feature type="compositionally biased region" description="Basic and acidic residues" evidence="4">
    <location>
        <begin position="229"/>
        <end position="246"/>
    </location>
</feature>
<proteinExistence type="inferred from homology"/>
<feature type="compositionally biased region" description="Low complexity" evidence="4">
    <location>
        <begin position="2628"/>
        <end position="2638"/>
    </location>
</feature>
<name>A0A673SUI3_SURSU</name>
<dbReference type="Ensembl" id="ENSSSUT00005000338.1">
    <property type="protein sequence ID" value="ENSSSUP00005000266.1"/>
    <property type="gene ID" value="ENSSSUG00005000205.1"/>
</dbReference>
<reference evidence="6" key="2">
    <citation type="submission" date="2025-08" db="UniProtKB">
        <authorList>
            <consortium name="Ensembl"/>
        </authorList>
    </citation>
    <scope>IDENTIFICATION</scope>
</reference>
<feature type="compositionally biased region" description="Low complexity" evidence="4">
    <location>
        <begin position="2259"/>
        <end position="2269"/>
    </location>
</feature>
<feature type="compositionally biased region" description="Basic and acidic residues" evidence="4">
    <location>
        <begin position="654"/>
        <end position="755"/>
    </location>
</feature>
<evidence type="ECO:0000256" key="4">
    <source>
        <dbReference type="SAM" id="MobiDB-lite"/>
    </source>
</evidence>
<feature type="compositionally biased region" description="Basic and acidic residues" evidence="4">
    <location>
        <begin position="1919"/>
        <end position="1930"/>
    </location>
</feature>
<keyword evidence="7" id="KW-1185">Reference proteome</keyword>
<feature type="compositionally biased region" description="Acidic residues" evidence="4">
    <location>
        <begin position="2768"/>
        <end position="2781"/>
    </location>
</feature>
<feature type="compositionally biased region" description="Polar residues" evidence="4">
    <location>
        <begin position="953"/>
        <end position="964"/>
    </location>
</feature>
<feature type="region of interest" description="Disordered" evidence="4">
    <location>
        <begin position="2174"/>
        <end position="2454"/>
    </location>
</feature>
<feature type="compositionally biased region" description="Acidic residues" evidence="4">
    <location>
        <begin position="401"/>
        <end position="426"/>
    </location>
</feature>
<evidence type="ECO:0000313" key="7">
    <source>
        <dbReference type="Proteomes" id="UP000472268"/>
    </source>
</evidence>
<feature type="compositionally biased region" description="Polar residues" evidence="4">
    <location>
        <begin position="1236"/>
        <end position="1248"/>
    </location>
</feature>
<feature type="region of interest" description="Disordered" evidence="4">
    <location>
        <begin position="2724"/>
        <end position="2881"/>
    </location>
</feature>
<keyword evidence="3" id="KW-0158">Chromosome</keyword>
<dbReference type="GO" id="GO:0005694">
    <property type="term" value="C:chromosome"/>
    <property type="evidence" value="ECO:0007669"/>
    <property type="project" value="UniProtKB-SubCell"/>
</dbReference>
<feature type="compositionally biased region" description="Low complexity" evidence="4">
    <location>
        <begin position="1115"/>
        <end position="1128"/>
    </location>
</feature>
<feature type="compositionally biased region" description="Basic and acidic residues" evidence="4">
    <location>
        <begin position="295"/>
        <end position="374"/>
    </location>
</feature>
<evidence type="ECO:0000259" key="5">
    <source>
        <dbReference type="Pfam" id="PF05205"/>
    </source>
</evidence>
<feature type="region of interest" description="Disordered" evidence="4">
    <location>
        <begin position="148"/>
        <end position="180"/>
    </location>
</feature>
<feature type="region of interest" description="Disordered" evidence="4">
    <location>
        <begin position="1597"/>
        <end position="1620"/>
    </location>
</feature>
<feature type="compositionally biased region" description="Basic residues" evidence="4">
    <location>
        <begin position="1004"/>
        <end position="1013"/>
    </location>
</feature>
<feature type="region of interest" description="Disordered" evidence="4">
    <location>
        <begin position="1"/>
        <end position="26"/>
    </location>
</feature>
<feature type="compositionally biased region" description="Basic and acidic residues" evidence="4">
    <location>
        <begin position="1014"/>
        <end position="1056"/>
    </location>
</feature>
<feature type="compositionally biased region" description="Basic and acidic residues" evidence="4">
    <location>
        <begin position="563"/>
        <end position="636"/>
    </location>
</feature>
<gene>
    <name evidence="6" type="primary">BOD1L1</name>
</gene>
<evidence type="ECO:0000256" key="3">
    <source>
        <dbReference type="ARBA" id="ARBA00022454"/>
    </source>
</evidence>
<feature type="domain" description="BOD1/SHG1" evidence="5">
    <location>
        <begin position="40"/>
        <end position="135"/>
    </location>
</feature>